<dbReference type="InterPro" id="IPR000160">
    <property type="entry name" value="GGDEF_dom"/>
</dbReference>
<name>A0A317CG52_9GAMM</name>
<dbReference type="Pfam" id="PF00990">
    <property type="entry name" value="GGDEF"/>
    <property type="match status" value="1"/>
</dbReference>
<dbReference type="PANTHER" id="PTHR45138">
    <property type="entry name" value="REGULATORY COMPONENTS OF SENSORY TRANSDUCTION SYSTEM"/>
    <property type="match status" value="1"/>
</dbReference>
<keyword evidence="5" id="KW-1133">Transmembrane helix</keyword>
<keyword evidence="5" id="KW-0812">Transmembrane</keyword>
<dbReference type="Gene3D" id="3.30.450.20">
    <property type="entry name" value="PAS domain"/>
    <property type="match status" value="1"/>
</dbReference>
<feature type="transmembrane region" description="Helical" evidence="5">
    <location>
        <begin position="230"/>
        <end position="251"/>
    </location>
</feature>
<reference evidence="7 8" key="1">
    <citation type="submission" date="2018-05" db="EMBL/GenBank/DDBJ databases">
        <title>Leucothrix arctica sp. nov., isolated from Arctic seawater.</title>
        <authorList>
            <person name="Choi A."/>
            <person name="Baek K."/>
        </authorList>
    </citation>
    <scope>NUCLEOTIDE SEQUENCE [LARGE SCALE GENOMIC DNA]</scope>
    <source>
        <strain evidence="7 8">IMCC9719</strain>
    </source>
</reference>
<comment type="catalytic activity">
    <reaction evidence="3">
        <text>2 GTP = 3',3'-c-di-GMP + 2 diphosphate</text>
        <dbReference type="Rhea" id="RHEA:24898"/>
        <dbReference type="ChEBI" id="CHEBI:33019"/>
        <dbReference type="ChEBI" id="CHEBI:37565"/>
        <dbReference type="ChEBI" id="CHEBI:58805"/>
        <dbReference type="EC" id="2.7.7.65"/>
    </reaction>
</comment>
<dbReference type="PANTHER" id="PTHR45138:SF9">
    <property type="entry name" value="DIGUANYLATE CYCLASE DGCM-RELATED"/>
    <property type="match status" value="1"/>
</dbReference>
<evidence type="ECO:0000256" key="4">
    <source>
        <dbReference type="SAM" id="Coils"/>
    </source>
</evidence>
<proteinExistence type="predicted"/>
<evidence type="ECO:0000256" key="1">
    <source>
        <dbReference type="ARBA" id="ARBA00001946"/>
    </source>
</evidence>
<comment type="caution">
    <text evidence="7">The sequence shown here is derived from an EMBL/GenBank/DDBJ whole genome shotgun (WGS) entry which is preliminary data.</text>
</comment>
<sequence length="506" mass="57673">MITSFENQNNSSQKSLKSVIYREFLRKAMIPILFVEVALIAFYFISVNYMTDKTMDVMSQTANQSLVNLSVNETRYINNKLKHITRSMNTFQKLHQAKTGFTYDTFAQETLPVDLPWGSGALILDSAGEVLVSSNALDGLVDKNVIGSDYIDVRQPYTKHDYLRGTEPLDLVIQDFIAGQLRSKEFQSLNEQYFITQSIIDESGWRLVILTDMKSIYAPIYEQKTESKNLGYLVILLIINFYVAFFIYLMVASKRFARRITQPIETMTKFISQINQQRAEESPPSYVKIRELDTLIDLNVELQEAKQKYVELNVEMSHKNDELKRLSVTDPLTQAYNRLKLDEVLSKELERSVRDKKPLSIILLDIDKFKHVNDTYGHQVGDSVLVALTQALLKNIQSTDVLGRWGGEEFLIILPNTSLENAVVQAEKLRLLIEFMCFDTVGKVTASLGVSCSVDDGTECSLIERADKALYKAKEAGRNCVKRQERVSPLKLKLVNIFDGRSTLES</sequence>
<evidence type="ECO:0000256" key="2">
    <source>
        <dbReference type="ARBA" id="ARBA00012528"/>
    </source>
</evidence>
<evidence type="ECO:0000313" key="7">
    <source>
        <dbReference type="EMBL" id="PWQ97319.1"/>
    </source>
</evidence>
<feature type="domain" description="GGDEF" evidence="6">
    <location>
        <begin position="357"/>
        <end position="486"/>
    </location>
</feature>
<feature type="coiled-coil region" evidence="4">
    <location>
        <begin position="295"/>
        <end position="322"/>
    </location>
</feature>
<dbReference type="CDD" id="cd01949">
    <property type="entry name" value="GGDEF"/>
    <property type="match status" value="1"/>
</dbReference>
<dbReference type="InterPro" id="IPR043128">
    <property type="entry name" value="Rev_trsase/Diguanyl_cyclase"/>
</dbReference>
<accession>A0A317CG52</accession>
<evidence type="ECO:0000313" key="8">
    <source>
        <dbReference type="Proteomes" id="UP000245506"/>
    </source>
</evidence>
<dbReference type="GO" id="GO:1902201">
    <property type="term" value="P:negative regulation of bacterial-type flagellum-dependent cell motility"/>
    <property type="evidence" value="ECO:0007669"/>
    <property type="project" value="TreeGrafter"/>
</dbReference>
<dbReference type="FunFam" id="3.30.70.270:FF:000001">
    <property type="entry name" value="Diguanylate cyclase domain protein"/>
    <property type="match status" value="1"/>
</dbReference>
<evidence type="ECO:0000256" key="5">
    <source>
        <dbReference type="SAM" id="Phobius"/>
    </source>
</evidence>
<organism evidence="7 8">
    <name type="scientific">Leucothrix arctica</name>
    <dbReference type="NCBI Taxonomy" id="1481894"/>
    <lineage>
        <taxon>Bacteria</taxon>
        <taxon>Pseudomonadati</taxon>
        <taxon>Pseudomonadota</taxon>
        <taxon>Gammaproteobacteria</taxon>
        <taxon>Thiotrichales</taxon>
        <taxon>Thiotrichaceae</taxon>
        <taxon>Leucothrix</taxon>
    </lineage>
</organism>
<gene>
    <name evidence="7" type="ORF">DKT75_07200</name>
</gene>
<feature type="transmembrane region" description="Helical" evidence="5">
    <location>
        <begin position="24"/>
        <end position="45"/>
    </location>
</feature>
<dbReference type="InterPro" id="IPR050469">
    <property type="entry name" value="Diguanylate_Cyclase"/>
</dbReference>
<keyword evidence="4" id="KW-0175">Coiled coil</keyword>
<keyword evidence="5" id="KW-0472">Membrane</keyword>
<dbReference type="SUPFAM" id="SSF55073">
    <property type="entry name" value="Nucleotide cyclase"/>
    <property type="match status" value="1"/>
</dbReference>
<dbReference type="EC" id="2.7.7.65" evidence="2"/>
<dbReference type="PROSITE" id="PS50887">
    <property type="entry name" value="GGDEF"/>
    <property type="match status" value="1"/>
</dbReference>
<dbReference type="Proteomes" id="UP000245506">
    <property type="component" value="Unassembled WGS sequence"/>
</dbReference>
<dbReference type="GO" id="GO:0005886">
    <property type="term" value="C:plasma membrane"/>
    <property type="evidence" value="ECO:0007669"/>
    <property type="project" value="TreeGrafter"/>
</dbReference>
<dbReference type="GO" id="GO:0043709">
    <property type="term" value="P:cell adhesion involved in single-species biofilm formation"/>
    <property type="evidence" value="ECO:0007669"/>
    <property type="project" value="TreeGrafter"/>
</dbReference>
<dbReference type="GO" id="GO:0052621">
    <property type="term" value="F:diguanylate cyclase activity"/>
    <property type="evidence" value="ECO:0007669"/>
    <property type="project" value="UniProtKB-EC"/>
</dbReference>
<dbReference type="OrthoDB" id="92309at2"/>
<comment type="cofactor">
    <cofactor evidence="1">
        <name>Mg(2+)</name>
        <dbReference type="ChEBI" id="CHEBI:18420"/>
    </cofactor>
</comment>
<evidence type="ECO:0000256" key="3">
    <source>
        <dbReference type="ARBA" id="ARBA00034247"/>
    </source>
</evidence>
<protein>
    <recommendedName>
        <fullName evidence="2">diguanylate cyclase</fullName>
        <ecNumber evidence="2">2.7.7.65</ecNumber>
    </recommendedName>
</protein>
<dbReference type="AlphaFoldDB" id="A0A317CG52"/>
<dbReference type="EMBL" id="QGKL01000021">
    <property type="protein sequence ID" value="PWQ97319.1"/>
    <property type="molecule type" value="Genomic_DNA"/>
</dbReference>
<dbReference type="SMART" id="SM00267">
    <property type="entry name" value="GGDEF"/>
    <property type="match status" value="1"/>
</dbReference>
<keyword evidence="8" id="KW-1185">Reference proteome</keyword>
<evidence type="ECO:0000259" key="6">
    <source>
        <dbReference type="PROSITE" id="PS50887"/>
    </source>
</evidence>
<dbReference type="InterPro" id="IPR029787">
    <property type="entry name" value="Nucleotide_cyclase"/>
</dbReference>
<dbReference type="NCBIfam" id="TIGR00254">
    <property type="entry name" value="GGDEF"/>
    <property type="match status" value="1"/>
</dbReference>
<dbReference type="Gene3D" id="3.30.70.270">
    <property type="match status" value="1"/>
</dbReference>